<keyword evidence="2" id="KW-0408">Iron</keyword>
<dbReference type="PROSITE" id="PS51471">
    <property type="entry name" value="FE2OG_OXY"/>
    <property type="match status" value="1"/>
</dbReference>
<evidence type="ECO:0000256" key="2">
    <source>
        <dbReference type="RuleBase" id="RU003682"/>
    </source>
</evidence>
<dbReference type="SUPFAM" id="SSF51197">
    <property type="entry name" value="Clavaminate synthase-like"/>
    <property type="match status" value="1"/>
</dbReference>
<dbReference type="InterPro" id="IPR050231">
    <property type="entry name" value="Iron_ascorbate_oxido_reductase"/>
</dbReference>
<dbReference type="GO" id="GO:0044283">
    <property type="term" value="P:small molecule biosynthetic process"/>
    <property type="evidence" value="ECO:0007669"/>
    <property type="project" value="UniProtKB-ARBA"/>
</dbReference>
<comment type="similarity">
    <text evidence="1 2">Belongs to the iron/ascorbate-dependent oxidoreductase family.</text>
</comment>
<comment type="caution">
    <text evidence="4">The sequence shown here is derived from an EMBL/GenBank/DDBJ whole genome shotgun (WGS) entry which is preliminary data.</text>
</comment>
<evidence type="ECO:0000313" key="4">
    <source>
        <dbReference type="EMBL" id="KAJ5107098.1"/>
    </source>
</evidence>
<reference evidence="4" key="1">
    <citation type="submission" date="2022-11" db="EMBL/GenBank/DDBJ databases">
        <authorList>
            <person name="Petersen C."/>
        </authorList>
    </citation>
    <scope>NUCLEOTIDE SEQUENCE</scope>
    <source>
        <strain evidence="4">IBT 30069</strain>
    </source>
</reference>
<dbReference type="InterPro" id="IPR005123">
    <property type="entry name" value="Oxoglu/Fe-dep_dioxygenase_dom"/>
</dbReference>
<proteinExistence type="inferred from homology"/>
<dbReference type="PRINTS" id="PR00682">
    <property type="entry name" value="IPNSYNTHASE"/>
</dbReference>
<keyword evidence="2" id="KW-0560">Oxidoreductase</keyword>
<evidence type="ECO:0000256" key="1">
    <source>
        <dbReference type="ARBA" id="ARBA00008056"/>
    </source>
</evidence>
<dbReference type="OrthoDB" id="288590at2759"/>
<sequence length="353" mass="39063">MANVAQELSPASTAVAKDDLVIPLIDFSPFLSGTPADKHAVALSITNAFKTSGFLYLKAHGIIPSMVSQVFASSTRFFNRPQTQKDGLGWTTPQSNRGYIATGREKLAPLEETDGISTMRGSAPDLKETMEIGREGLAELPNRWPDNLDDEGKHFKETMLSFFESCKGLHRQIMSAIALGMNLPEHYFDEFVNEGDNNLRLLHYPPVRKEVFKDNPNQVRAGEHSDYGSVTLLFQDRHGGLQVRSPKGTFVDAIPIADTIVVNAGDLLARWSNDTITSTRHRVIQPPMPPGDDSQNESDTYPSRYSIAYFCNPNNNKLIQALPGTYGEDLHVDKKYSDITAGDYLVSRLTATI</sequence>
<dbReference type="Pfam" id="PF14226">
    <property type="entry name" value="DIOX_N"/>
    <property type="match status" value="1"/>
</dbReference>
<dbReference type="InterPro" id="IPR044861">
    <property type="entry name" value="IPNS-like_FE2OG_OXY"/>
</dbReference>
<gene>
    <name evidence="4" type="ORF">N7456_003773</name>
</gene>
<dbReference type="Pfam" id="PF03171">
    <property type="entry name" value="2OG-FeII_Oxy"/>
    <property type="match status" value="1"/>
</dbReference>
<keyword evidence="2" id="KW-0479">Metal-binding</keyword>
<dbReference type="InterPro" id="IPR027443">
    <property type="entry name" value="IPNS-like_sf"/>
</dbReference>
<reference evidence="4" key="2">
    <citation type="journal article" date="2023" name="IMA Fungus">
        <title>Comparative genomic study of the Penicillium genus elucidates a diverse pangenome and 15 lateral gene transfer events.</title>
        <authorList>
            <person name="Petersen C."/>
            <person name="Sorensen T."/>
            <person name="Nielsen M.R."/>
            <person name="Sondergaard T.E."/>
            <person name="Sorensen J.L."/>
            <person name="Fitzpatrick D.A."/>
            <person name="Frisvad J.C."/>
            <person name="Nielsen K.L."/>
        </authorList>
    </citation>
    <scope>NUCLEOTIDE SEQUENCE</scope>
    <source>
        <strain evidence="4">IBT 30069</strain>
    </source>
</reference>
<dbReference type="FunFam" id="2.60.120.330:FF:000030">
    <property type="entry name" value="Thymine dioxygenase"/>
    <property type="match status" value="1"/>
</dbReference>
<dbReference type="PANTHER" id="PTHR47990">
    <property type="entry name" value="2-OXOGLUTARATE (2OG) AND FE(II)-DEPENDENT OXYGENASE SUPERFAMILY PROTEIN-RELATED"/>
    <property type="match status" value="1"/>
</dbReference>
<dbReference type="GO" id="GO:0016491">
    <property type="term" value="F:oxidoreductase activity"/>
    <property type="evidence" value="ECO:0007669"/>
    <property type="project" value="UniProtKB-KW"/>
</dbReference>
<dbReference type="GO" id="GO:0046872">
    <property type="term" value="F:metal ion binding"/>
    <property type="evidence" value="ECO:0007669"/>
    <property type="project" value="UniProtKB-KW"/>
</dbReference>
<dbReference type="Proteomes" id="UP001149165">
    <property type="component" value="Unassembled WGS sequence"/>
</dbReference>
<dbReference type="AlphaFoldDB" id="A0A9W9KIX7"/>
<feature type="domain" description="Fe2OG dioxygenase" evidence="3">
    <location>
        <begin position="195"/>
        <end position="313"/>
    </location>
</feature>
<organism evidence="4 5">
    <name type="scientific">Penicillium angulare</name>
    <dbReference type="NCBI Taxonomy" id="116970"/>
    <lineage>
        <taxon>Eukaryota</taxon>
        <taxon>Fungi</taxon>
        <taxon>Dikarya</taxon>
        <taxon>Ascomycota</taxon>
        <taxon>Pezizomycotina</taxon>
        <taxon>Eurotiomycetes</taxon>
        <taxon>Eurotiomycetidae</taxon>
        <taxon>Eurotiales</taxon>
        <taxon>Aspergillaceae</taxon>
        <taxon>Penicillium</taxon>
    </lineage>
</organism>
<protein>
    <recommendedName>
        <fullName evidence="3">Fe2OG dioxygenase domain-containing protein</fullName>
    </recommendedName>
</protein>
<dbReference type="InterPro" id="IPR026992">
    <property type="entry name" value="DIOX_N"/>
</dbReference>
<name>A0A9W9KIX7_9EURO</name>
<evidence type="ECO:0000313" key="5">
    <source>
        <dbReference type="Proteomes" id="UP001149165"/>
    </source>
</evidence>
<dbReference type="Gene3D" id="2.60.120.330">
    <property type="entry name" value="B-lactam Antibiotic, Isopenicillin N Synthase, Chain"/>
    <property type="match status" value="1"/>
</dbReference>
<dbReference type="EMBL" id="JAPQKH010000003">
    <property type="protein sequence ID" value="KAJ5107098.1"/>
    <property type="molecule type" value="Genomic_DNA"/>
</dbReference>
<accession>A0A9W9KIX7</accession>
<evidence type="ECO:0000259" key="3">
    <source>
        <dbReference type="PROSITE" id="PS51471"/>
    </source>
</evidence>
<keyword evidence="5" id="KW-1185">Reference proteome</keyword>